<dbReference type="SUPFAM" id="SSF52172">
    <property type="entry name" value="CheY-like"/>
    <property type="match status" value="1"/>
</dbReference>
<dbReference type="EMBL" id="QUSW01000006">
    <property type="protein sequence ID" value="RQP22701.1"/>
    <property type="molecule type" value="Genomic_DNA"/>
</dbReference>
<dbReference type="PANTHER" id="PTHR44591">
    <property type="entry name" value="STRESS RESPONSE REGULATOR PROTEIN 1"/>
    <property type="match status" value="1"/>
</dbReference>
<accession>A0A3N7HPN0</accession>
<dbReference type="Pfam" id="PF00072">
    <property type="entry name" value="Response_reg"/>
    <property type="match status" value="1"/>
</dbReference>
<dbReference type="InterPro" id="IPR050595">
    <property type="entry name" value="Bact_response_regulator"/>
</dbReference>
<reference evidence="4 5" key="2">
    <citation type="submission" date="2018-12" db="EMBL/GenBank/DDBJ databases">
        <title>Rhizobacter gummiphilus sp. nov., a rubber-degrading bacterium isolated from the soil of a botanical garden in Japan.</title>
        <authorList>
            <person name="Shunsuke S.S."/>
        </authorList>
    </citation>
    <scope>NUCLEOTIDE SEQUENCE [LARGE SCALE GENOMIC DNA]</scope>
    <source>
        <strain evidence="4 5">S-16</strain>
    </source>
</reference>
<sequence>MTDSSLSKPARLRVLIVDDNVDYANSLCEFLNMAAGWDASAAYTVSQAVAIARVHRPDAVLLDLRIPPETGFDAADAMQRLFPNNLPSIMAVSGSPELIEQARADTRFLDVVLKPADPAMLVQWLIGVASNHAAA</sequence>
<evidence type="ECO:0000259" key="3">
    <source>
        <dbReference type="PROSITE" id="PS50110"/>
    </source>
</evidence>
<dbReference type="AlphaFoldDB" id="A0A3N7HPN0"/>
<proteinExistence type="predicted"/>
<dbReference type="InterPro" id="IPR001789">
    <property type="entry name" value="Sig_transdc_resp-reg_receiver"/>
</dbReference>
<dbReference type="GO" id="GO:0000160">
    <property type="term" value="P:phosphorelay signal transduction system"/>
    <property type="evidence" value="ECO:0007669"/>
    <property type="project" value="InterPro"/>
</dbReference>
<dbReference type="Proteomes" id="UP000267464">
    <property type="component" value="Unassembled WGS sequence"/>
</dbReference>
<dbReference type="InterPro" id="IPR011006">
    <property type="entry name" value="CheY-like_superfamily"/>
</dbReference>
<evidence type="ECO:0000313" key="4">
    <source>
        <dbReference type="EMBL" id="RQP22701.1"/>
    </source>
</evidence>
<dbReference type="Gene3D" id="3.40.50.2300">
    <property type="match status" value="1"/>
</dbReference>
<dbReference type="SMART" id="SM00448">
    <property type="entry name" value="REC"/>
    <property type="match status" value="1"/>
</dbReference>
<feature type="domain" description="Response regulatory" evidence="3">
    <location>
        <begin position="13"/>
        <end position="129"/>
    </location>
</feature>
<evidence type="ECO:0000256" key="1">
    <source>
        <dbReference type="ARBA" id="ARBA00022553"/>
    </source>
</evidence>
<dbReference type="RefSeq" id="WP_124542269.1">
    <property type="nucleotide sequence ID" value="NZ_QUSW01000006.1"/>
</dbReference>
<dbReference type="OrthoDB" id="9810730at2"/>
<organism evidence="4 5">
    <name type="scientific">Piscinibacter terrae</name>
    <dbReference type="NCBI Taxonomy" id="2496871"/>
    <lineage>
        <taxon>Bacteria</taxon>
        <taxon>Pseudomonadati</taxon>
        <taxon>Pseudomonadota</taxon>
        <taxon>Betaproteobacteria</taxon>
        <taxon>Burkholderiales</taxon>
        <taxon>Sphaerotilaceae</taxon>
        <taxon>Piscinibacter</taxon>
    </lineage>
</organism>
<dbReference type="PROSITE" id="PS50110">
    <property type="entry name" value="RESPONSE_REGULATORY"/>
    <property type="match status" value="1"/>
</dbReference>
<keyword evidence="5" id="KW-1185">Reference proteome</keyword>
<dbReference type="PANTHER" id="PTHR44591:SF3">
    <property type="entry name" value="RESPONSE REGULATORY DOMAIN-CONTAINING PROTEIN"/>
    <property type="match status" value="1"/>
</dbReference>
<reference evidence="4 5" key="1">
    <citation type="submission" date="2018-08" db="EMBL/GenBank/DDBJ databases">
        <authorList>
            <person name="Khan S.A."/>
            <person name="Jeon C.O."/>
            <person name="Chun B.H."/>
            <person name="Jeong S.E."/>
        </authorList>
    </citation>
    <scope>NUCLEOTIDE SEQUENCE [LARGE SCALE GENOMIC DNA]</scope>
    <source>
        <strain evidence="4 5">S-16</strain>
    </source>
</reference>
<feature type="modified residue" description="4-aspartylphosphate" evidence="2">
    <location>
        <position position="63"/>
    </location>
</feature>
<evidence type="ECO:0000313" key="5">
    <source>
        <dbReference type="Proteomes" id="UP000267464"/>
    </source>
</evidence>
<gene>
    <name evidence="4" type="ORF">DZC73_20580</name>
</gene>
<keyword evidence="1 2" id="KW-0597">Phosphoprotein</keyword>
<name>A0A3N7HPN0_9BURK</name>
<comment type="caution">
    <text evidence="4">The sequence shown here is derived from an EMBL/GenBank/DDBJ whole genome shotgun (WGS) entry which is preliminary data.</text>
</comment>
<protein>
    <submittedName>
        <fullName evidence="4">Response regulator</fullName>
    </submittedName>
</protein>
<evidence type="ECO:0000256" key="2">
    <source>
        <dbReference type="PROSITE-ProRule" id="PRU00169"/>
    </source>
</evidence>